<dbReference type="Proteomes" id="UP000197904">
    <property type="component" value="Unassembled WGS sequence"/>
</dbReference>
<proteinExistence type="predicted"/>
<organism evidence="1 2">
    <name type="scientific">Stenotrophomonas pavanii</name>
    <dbReference type="NCBI Taxonomy" id="487698"/>
    <lineage>
        <taxon>Bacteria</taxon>
        <taxon>Pseudomonadati</taxon>
        <taxon>Pseudomonadota</taxon>
        <taxon>Gammaproteobacteria</taxon>
        <taxon>Lysobacterales</taxon>
        <taxon>Lysobacteraceae</taxon>
        <taxon>Stenotrophomonas</taxon>
    </lineage>
</organism>
<name>A0A246KUX1_9GAMM</name>
<dbReference type="RefSeq" id="WP_088476295.1">
    <property type="nucleotide sequence ID" value="NZ_NIXP01000123.1"/>
</dbReference>
<dbReference type="EMBL" id="NIXP01000123">
    <property type="protein sequence ID" value="OWR28951.1"/>
    <property type="molecule type" value="Genomic_DNA"/>
</dbReference>
<sequence>MADADHFVEMCYSVDGGANWSNWKRRSIGEVGQYAKRVRFMRLGKSRQRVFRIRVSSPRKHDLLGAVLTPELTDD</sequence>
<gene>
    <name evidence="1" type="ORF">CEE55_18135</name>
</gene>
<evidence type="ECO:0008006" key="3">
    <source>
        <dbReference type="Google" id="ProtNLM"/>
    </source>
</evidence>
<comment type="caution">
    <text evidence="1">The sequence shown here is derived from an EMBL/GenBank/DDBJ whole genome shotgun (WGS) entry which is preliminary data.</text>
</comment>
<reference evidence="1 2" key="1">
    <citation type="submission" date="2017-06" db="EMBL/GenBank/DDBJ databases">
        <authorList>
            <person name="Kim H.J."/>
            <person name="Triplett B.A."/>
        </authorList>
    </citation>
    <scope>NUCLEOTIDE SEQUENCE [LARGE SCALE GENOMIC DNA]</scope>
    <source>
        <strain evidence="1 2">S18795</strain>
    </source>
</reference>
<evidence type="ECO:0000313" key="2">
    <source>
        <dbReference type="Proteomes" id="UP000197904"/>
    </source>
</evidence>
<evidence type="ECO:0000313" key="1">
    <source>
        <dbReference type="EMBL" id="OWR28951.1"/>
    </source>
</evidence>
<dbReference type="AlphaFoldDB" id="A0A246KUX1"/>
<protein>
    <recommendedName>
        <fullName evidence="3">F5/8 type C domain-containing protein</fullName>
    </recommendedName>
</protein>
<accession>A0A246KUX1</accession>